<gene>
    <name evidence="6" type="ORF">LG368_06705</name>
</gene>
<evidence type="ECO:0000313" key="7">
    <source>
        <dbReference type="Proteomes" id="UP001139095"/>
    </source>
</evidence>
<reference evidence="6" key="1">
    <citation type="submission" date="2021-10" db="EMBL/GenBank/DDBJ databases">
        <title>Marinomonas pontica sp. nov., isolated from the Black Sea.</title>
        <authorList>
            <person name="Zhao L.-H."/>
            <person name="Xue J.-H."/>
        </authorList>
    </citation>
    <scope>NUCLEOTIDE SEQUENCE</scope>
    <source>
        <strain evidence="6">E8</strain>
    </source>
</reference>
<dbReference type="RefSeq" id="WP_226753964.1">
    <property type="nucleotide sequence ID" value="NZ_JAJATW010000008.1"/>
</dbReference>
<dbReference type="Pfam" id="PF03466">
    <property type="entry name" value="LysR_substrate"/>
    <property type="match status" value="1"/>
</dbReference>
<dbReference type="EMBL" id="JAJATW010000008">
    <property type="protein sequence ID" value="MCB5161589.1"/>
    <property type="molecule type" value="Genomic_DNA"/>
</dbReference>
<keyword evidence="3 6" id="KW-0238">DNA-binding</keyword>
<name>A0A9X1IL98_9GAMM</name>
<dbReference type="InterPro" id="IPR050176">
    <property type="entry name" value="LTTR"/>
</dbReference>
<evidence type="ECO:0000313" key="6">
    <source>
        <dbReference type="EMBL" id="MCB5161589.1"/>
    </source>
</evidence>
<organism evidence="6 7">
    <name type="scientific">Marinomonas algarum</name>
    <dbReference type="NCBI Taxonomy" id="2883105"/>
    <lineage>
        <taxon>Bacteria</taxon>
        <taxon>Pseudomonadati</taxon>
        <taxon>Pseudomonadota</taxon>
        <taxon>Gammaproteobacteria</taxon>
        <taxon>Oceanospirillales</taxon>
        <taxon>Oceanospirillaceae</taxon>
        <taxon>Marinomonas</taxon>
    </lineage>
</organism>
<dbReference type="GO" id="GO:0003677">
    <property type="term" value="F:DNA binding"/>
    <property type="evidence" value="ECO:0007669"/>
    <property type="project" value="UniProtKB-KW"/>
</dbReference>
<keyword evidence="4" id="KW-0804">Transcription</keyword>
<dbReference type="InterPro" id="IPR000847">
    <property type="entry name" value="LysR_HTH_N"/>
</dbReference>
<comment type="caution">
    <text evidence="6">The sequence shown here is derived from an EMBL/GenBank/DDBJ whole genome shotgun (WGS) entry which is preliminary data.</text>
</comment>
<evidence type="ECO:0000256" key="3">
    <source>
        <dbReference type="ARBA" id="ARBA00023125"/>
    </source>
</evidence>
<dbReference type="NCBIfam" id="NF002964">
    <property type="entry name" value="PRK03635.1"/>
    <property type="match status" value="1"/>
</dbReference>
<evidence type="ECO:0000256" key="1">
    <source>
        <dbReference type="ARBA" id="ARBA00009437"/>
    </source>
</evidence>
<dbReference type="GO" id="GO:0003700">
    <property type="term" value="F:DNA-binding transcription factor activity"/>
    <property type="evidence" value="ECO:0007669"/>
    <property type="project" value="InterPro"/>
</dbReference>
<dbReference type="InterPro" id="IPR017685">
    <property type="entry name" value="ArgP"/>
</dbReference>
<evidence type="ECO:0000259" key="5">
    <source>
        <dbReference type="PROSITE" id="PS50931"/>
    </source>
</evidence>
<sequence length="293" mass="32897">MMDYKALSSLHAVLTFQRFDKAAQHLNLTQSAVSQNIKRLEQACGQPLLIRARPVLPTPLGEKLLAHFNKVTLLEDDIRDSIERDNTRQPLRIAVNNDVLATWFTDVVQAFSATDDNMLHIKAADQSHTRSLLQSGQVVACLSQIGTPVAGGDSVFLGYMHYELVATPAFIETYLHNDLSSDAILQAPSLVYDEHDELWTRYQTECLKSQANANNSHWYPSSHGFVELVMGGTVCALVPSVQVKQKIKSKKLVSLLPDNRLALPLYWHWYKLSSPVLDRLTQVIRTVTQDALY</sequence>
<protein>
    <submittedName>
        <fullName evidence="6">ArgP/LysG family DNA-binding transcriptional regulator</fullName>
    </submittedName>
</protein>
<dbReference type="SUPFAM" id="SSF53850">
    <property type="entry name" value="Periplasmic binding protein-like II"/>
    <property type="match status" value="1"/>
</dbReference>
<evidence type="ECO:0000256" key="4">
    <source>
        <dbReference type="ARBA" id="ARBA00023163"/>
    </source>
</evidence>
<keyword evidence="2" id="KW-0805">Transcription regulation</keyword>
<dbReference type="SUPFAM" id="SSF46785">
    <property type="entry name" value="Winged helix' DNA-binding domain"/>
    <property type="match status" value="1"/>
</dbReference>
<comment type="similarity">
    <text evidence="1">Belongs to the LysR transcriptional regulatory family.</text>
</comment>
<dbReference type="PANTHER" id="PTHR30579:SF2">
    <property type="entry name" value="HTH-TYPE TRANSCRIPTIONAL REGULATOR ARGP"/>
    <property type="match status" value="1"/>
</dbReference>
<dbReference type="PROSITE" id="PS50931">
    <property type="entry name" value="HTH_LYSR"/>
    <property type="match status" value="1"/>
</dbReference>
<keyword evidence="7" id="KW-1185">Reference proteome</keyword>
<dbReference type="Gene3D" id="1.10.10.10">
    <property type="entry name" value="Winged helix-like DNA-binding domain superfamily/Winged helix DNA-binding domain"/>
    <property type="match status" value="1"/>
</dbReference>
<dbReference type="Proteomes" id="UP001139095">
    <property type="component" value="Unassembled WGS sequence"/>
</dbReference>
<dbReference type="NCBIfam" id="TIGR03298">
    <property type="entry name" value="argP"/>
    <property type="match status" value="1"/>
</dbReference>
<evidence type="ECO:0000256" key="2">
    <source>
        <dbReference type="ARBA" id="ARBA00023015"/>
    </source>
</evidence>
<accession>A0A9X1IL98</accession>
<proteinExistence type="inferred from homology"/>
<dbReference type="Pfam" id="PF00126">
    <property type="entry name" value="HTH_1"/>
    <property type="match status" value="1"/>
</dbReference>
<dbReference type="AlphaFoldDB" id="A0A9X1IL98"/>
<dbReference type="InterPro" id="IPR036388">
    <property type="entry name" value="WH-like_DNA-bd_sf"/>
</dbReference>
<dbReference type="Gene3D" id="3.40.190.290">
    <property type="match status" value="1"/>
</dbReference>
<dbReference type="InterPro" id="IPR036390">
    <property type="entry name" value="WH_DNA-bd_sf"/>
</dbReference>
<dbReference type="PRINTS" id="PR00039">
    <property type="entry name" value="HTHLYSR"/>
</dbReference>
<dbReference type="PANTHER" id="PTHR30579">
    <property type="entry name" value="TRANSCRIPTIONAL REGULATOR"/>
    <property type="match status" value="1"/>
</dbReference>
<feature type="domain" description="HTH lysR-type" evidence="5">
    <location>
        <begin position="2"/>
        <end position="58"/>
    </location>
</feature>
<dbReference type="InterPro" id="IPR005119">
    <property type="entry name" value="LysR_subst-bd"/>
</dbReference>